<organism evidence="2 3">
    <name type="scientific">Perkinsus olseni</name>
    <name type="common">Perkinsus atlanticus</name>
    <dbReference type="NCBI Taxonomy" id="32597"/>
    <lineage>
        <taxon>Eukaryota</taxon>
        <taxon>Sar</taxon>
        <taxon>Alveolata</taxon>
        <taxon>Perkinsozoa</taxon>
        <taxon>Perkinsea</taxon>
        <taxon>Perkinsida</taxon>
        <taxon>Perkinsidae</taxon>
        <taxon>Perkinsus</taxon>
    </lineage>
</organism>
<gene>
    <name evidence="2" type="ORF">FOZ60_010556</name>
</gene>
<evidence type="ECO:0000313" key="2">
    <source>
        <dbReference type="EMBL" id="KAF4682444.1"/>
    </source>
</evidence>
<proteinExistence type="predicted"/>
<evidence type="ECO:0000313" key="3">
    <source>
        <dbReference type="Proteomes" id="UP000541610"/>
    </source>
</evidence>
<evidence type="ECO:0000256" key="1">
    <source>
        <dbReference type="SAM" id="SignalP"/>
    </source>
</evidence>
<dbReference type="EMBL" id="JABANP010000431">
    <property type="protein sequence ID" value="KAF4682444.1"/>
    <property type="molecule type" value="Genomic_DNA"/>
</dbReference>
<reference evidence="2 3" key="1">
    <citation type="submission" date="2020-04" db="EMBL/GenBank/DDBJ databases">
        <title>Perkinsus olseni comparative genomics.</title>
        <authorList>
            <person name="Bogema D.R."/>
        </authorList>
    </citation>
    <scope>NUCLEOTIDE SEQUENCE [LARGE SCALE GENOMIC DNA]</scope>
    <source>
        <strain evidence="2">00978-12</strain>
    </source>
</reference>
<dbReference type="AlphaFoldDB" id="A0A7J6NFB0"/>
<comment type="caution">
    <text evidence="2">The sequence shown here is derived from an EMBL/GenBank/DDBJ whole genome shotgun (WGS) entry which is preliminary data.</text>
</comment>
<keyword evidence="1" id="KW-0732">Signal</keyword>
<feature type="signal peptide" evidence="1">
    <location>
        <begin position="1"/>
        <end position="18"/>
    </location>
</feature>
<protein>
    <submittedName>
        <fullName evidence="2">Uncharacterized protein</fullName>
    </submittedName>
</protein>
<feature type="chain" id="PRO_5029912369" evidence="1">
    <location>
        <begin position="19"/>
        <end position="344"/>
    </location>
</feature>
<name>A0A7J6NFB0_PEROL</name>
<accession>A0A7J6NFB0</accession>
<dbReference type="Proteomes" id="UP000541610">
    <property type="component" value="Unassembled WGS sequence"/>
</dbReference>
<sequence length="344" mass="37663">MLARIVCVFTFLASLSEAFAPGKYCTVEAVPTDSEGTSFACLMFDYTSSTNVGLGYASGNGLDINLYYNDVTFNNLDVTLKDDDEGQVVTYVGAPEVFLKFGVEEEVPFGEPFKASLKLDGKEQNSGHYPFVEVLFDIGVAPNDSQTVYAYPKNGSPPYKLTKQQCGTPAGQDACSFWLFNPLKRALGPENIPIGYYTYLNVSQKKAVQVFANFYGEPDLARVEIAGFYTKTSFYNTGPTTGSPGPKNDAGLQEMTFSSPCLTRAAELFKARVLIAYDEARDIMGAKSTAGPLRTFALVQHGSLSWTHFLQLWLVTMAEPLRCIAIWSLTDGLRPSVSHRVAGY</sequence>